<keyword evidence="3 6" id="KW-0812">Transmembrane</keyword>
<dbReference type="PANTHER" id="PTHR30250:SF11">
    <property type="entry name" value="O-ANTIGEN TRANSPORTER-RELATED"/>
    <property type="match status" value="1"/>
</dbReference>
<evidence type="ECO:0000256" key="1">
    <source>
        <dbReference type="ARBA" id="ARBA00004651"/>
    </source>
</evidence>
<dbReference type="GeneID" id="58554664"/>
<gene>
    <name evidence="7" type="ORF">STRPS_1943</name>
</gene>
<proteinExistence type="predicted"/>
<evidence type="ECO:0000256" key="2">
    <source>
        <dbReference type="ARBA" id="ARBA00022475"/>
    </source>
</evidence>
<dbReference type="RefSeq" id="WP_007893007.1">
    <property type="nucleotide sequence ID" value="NZ_AEUY02000005.1"/>
</dbReference>
<evidence type="ECO:0000256" key="4">
    <source>
        <dbReference type="ARBA" id="ARBA00022989"/>
    </source>
</evidence>
<feature type="transmembrane region" description="Helical" evidence="6">
    <location>
        <begin position="357"/>
        <end position="379"/>
    </location>
</feature>
<organism evidence="7 8">
    <name type="scientific">Streptococcus pseudoporcinus LQ 940-04</name>
    <dbReference type="NCBI Taxonomy" id="875093"/>
    <lineage>
        <taxon>Bacteria</taxon>
        <taxon>Bacillati</taxon>
        <taxon>Bacillota</taxon>
        <taxon>Bacilli</taxon>
        <taxon>Lactobacillales</taxon>
        <taxon>Streptococcaceae</taxon>
        <taxon>Streptococcus</taxon>
    </lineage>
</organism>
<feature type="transmembrane region" description="Helical" evidence="6">
    <location>
        <begin position="246"/>
        <end position="273"/>
    </location>
</feature>
<dbReference type="AlphaFoldDB" id="G5KAI0"/>
<feature type="transmembrane region" description="Helical" evidence="6">
    <location>
        <begin position="43"/>
        <end position="63"/>
    </location>
</feature>
<dbReference type="PANTHER" id="PTHR30250">
    <property type="entry name" value="PST FAMILY PREDICTED COLANIC ACID TRANSPORTER"/>
    <property type="match status" value="1"/>
</dbReference>
<feature type="transmembrane region" description="Helical" evidence="6">
    <location>
        <begin position="416"/>
        <end position="436"/>
    </location>
</feature>
<dbReference type="OrthoDB" id="385011at2"/>
<keyword evidence="8" id="KW-1185">Reference proteome</keyword>
<evidence type="ECO:0000313" key="7">
    <source>
        <dbReference type="EMBL" id="EHI65355.1"/>
    </source>
</evidence>
<feature type="transmembrane region" description="Helical" evidence="6">
    <location>
        <begin position="174"/>
        <end position="193"/>
    </location>
</feature>
<accession>G5KAI0</accession>
<feature type="transmembrane region" description="Helical" evidence="6">
    <location>
        <begin position="293"/>
        <end position="313"/>
    </location>
</feature>
<comment type="subcellular location">
    <subcellularLocation>
        <location evidence="1">Cell membrane</location>
        <topology evidence="1">Multi-pass membrane protein</topology>
    </subcellularLocation>
</comment>
<feature type="transmembrane region" description="Helical" evidence="6">
    <location>
        <begin position="108"/>
        <end position="129"/>
    </location>
</feature>
<reference evidence="7 8" key="1">
    <citation type="journal article" date="2014" name="Int. J. Syst. Evol. Microbiol.">
        <title>Phylogenomics and the dynamic genome evolution of the genus Streptococcus.</title>
        <authorList>
            <consortium name="The Broad Institute Genome Sequencing Platform"/>
            <person name="Richards V.P."/>
            <person name="Palmer S.R."/>
            <person name="Pavinski Bitar P.D."/>
            <person name="Qin X."/>
            <person name="Weinstock G.M."/>
            <person name="Highlander S.K."/>
            <person name="Town C.D."/>
            <person name="Burne R.A."/>
            <person name="Stanhope M.J."/>
        </authorList>
    </citation>
    <scope>NUCLEOTIDE SEQUENCE [LARGE SCALE GENOMIC DNA]</scope>
    <source>
        <strain evidence="7 8">LQ 940-04</strain>
    </source>
</reference>
<feature type="transmembrane region" description="Helical" evidence="6">
    <location>
        <begin position="214"/>
        <end position="234"/>
    </location>
</feature>
<dbReference type="Proteomes" id="UP000003217">
    <property type="component" value="Unassembled WGS sequence"/>
</dbReference>
<feature type="transmembrane region" description="Helical" evidence="6">
    <location>
        <begin position="325"/>
        <end position="345"/>
    </location>
</feature>
<dbReference type="EMBL" id="AEUY02000005">
    <property type="protein sequence ID" value="EHI65355.1"/>
    <property type="molecule type" value="Genomic_DNA"/>
</dbReference>
<keyword evidence="5 6" id="KW-0472">Membrane</keyword>
<dbReference type="Pfam" id="PF01943">
    <property type="entry name" value="Polysacc_synt"/>
    <property type="match status" value="1"/>
</dbReference>
<feature type="transmembrane region" description="Helical" evidence="6">
    <location>
        <begin position="141"/>
        <end position="162"/>
    </location>
</feature>
<dbReference type="GO" id="GO:0005886">
    <property type="term" value="C:plasma membrane"/>
    <property type="evidence" value="ECO:0007669"/>
    <property type="project" value="UniProtKB-SubCell"/>
</dbReference>
<protein>
    <submittedName>
        <fullName evidence="7">Polysaccharide biosynthesis protein</fullName>
    </submittedName>
</protein>
<feature type="transmembrane region" description="Helical" evidence="6">
    <location>
        <begin position="7"/>
        <end position="31"/>
    </location>
</feature>
<feature type="transmembrane region" description="Helical" evidence="6">
    <location>
        <begin position="442"/>
        <end position="461"/>
    </location>
</feature>
<evidence type="ECO:0000256" key="5">
    <source>
        <dbReference type="ARBA" id="ARBA00023136"/>
    </source>
</evidence>
<dbReference type="InterPro" id="IPR050833">
    <property type="entry name" value="Poly_Biosynth_Transport"/>
</dbReference>
<evidence type="ECO:0000313" key="8">
    <source>
        <dbReference type="Proteomes" id="UP000003217"/>
    </source>
</evidence>
<name>G5KAI0_9STRE</name>
<dbReference type="InterPro" id="IPR002797">
    <property type="entry name" value="Polysacc_synth"/>
</dbReference>
<comment type="caution">
    <text evidence="7">The sequence shown here is derived from an EMBL/GenBank/DDBJ whole genome shotgun (WGS) entry which is preliminary data.</text>
</comment>
<feature type="transmembrane region" description="Helical" evidence="6">
    <location>
        <begin position="84"/>
        <end position="102"/>
    </location>
</feature>
<keyword evidence="4 6" id="KW-1133">Transmembrane helix</keyword>
<evidence type="ECO:0000256" key="6">
    <source>
        <dbReference type="SAM" id="Phobius"/>
    </source>
</evidence>
<feature type="transmembrane region" description="Helical" evidence="6">
    <location>
        <begin position="385"/>
        <end position="404"/>
    </location>
</feature>
<sequence length="469" mass="53882">MKFLKNLLAVLMSNAFTVFSGLLVGLVLPMILTIDDFGYFKTFTLYLTYLGLFSIGIIDGIILKYGGNDYEELEKEDFRSYFRWYLIVHILFSIPLLLLALLERSGNSEFIIISLIINMISLNIIGYFRQISEITQRFKEYSIIKIAQSIFNILTVVLLYLFKHYGLSVNFKVYIIFVIIANFIITVWYIYLYREIIFGKSTPLNETIAAVKQFSKIGIPLMFANLISTLILTLDRQFVNILFSNKIYAIYAFAFNLLSILTLATAAFSTVLYPSLKRSDVTKIGDKYQKFTFLSVSIVFMMLSFYFPMRVLIRSILPKYIDSLFIFRVIFPTLPITTTITVIINNYFKTLGKSVVYFNRSIVILVLSIVLNLLAYLIWKTPIAIAASSVVTVLIWYVVVDRYLSKELNLNTKINLTMILAFTTIFYLTSLIQNWILGLLSYLVLFGISLVIINPGVINSLKNIKGFSR</sequence>
<evidence type="ECO:0000256" key="3">
    <source>
        <dbReference type="ARBA" id="ARBA00022692"/>
    </source>
</evidence>
<keyword evidence="2" id="KW-1003">Cell membrane</keyword>